<feature type="domain" description="4Fe-4S ferredoxin-type" evidence="2">
    <location>
        <begin position="28"/>
        <end position="62"/>
    </location>
</feature>
<dbReference type="PROSITE" id="PS51379">
    <property type="entry name" value="4FE4S_FER_2"/>
    <property type="match status" value="1"/>
</dbReference>
<dbReference type="SUPFAM" id="SSF46548">
    <property type="entry name" value="alpha-helical ferredoxin"/>
    <property type="match status" value="1"/>
</dbReference>
<dbReference type="Gene3D" id="3.50.50.60">
    <property type="entry name" value="FAD/NAD(P)-binding domain"/>
    <property type="match status" value="1"/>
</dbReference>
<protein>
    <submittedName>
        <fullName evidence="3">NAD(P)-dependent oxidoreductase</fullName>
    </submittedName>
</protein>
<accession>A0ABV5KNF7</accession>
<organism evidence="3 4">
    <name type="scientific">Paenibacillus aurantiacus</name>
    <dbReference type="NCBI Taxonomy" id="1936118"/>
    <lineage>
        <taxon>Bacteria</taxon>
        <taxon>Bacillati</taxon>
        <taxon>Bacillota</taxon>
        <taxon>Bacilli</taxon>
        <taxon>Bacillales</taxon>
        <taxon>Paenibacillaceae</taxon>
        <taxon>Paenibacillus</taxon>
    </lineage>
</organism>
<dbReference type="InterPro" id="IPR023753">
    <property type="entry name" value="FAD/NAD-binding_dom"/>
</dbReference>
<evidence type="ECO:0000256" key="1">
    <source>
        <dbReference type="SAM" id="MobiDB-lite"/>
    </source>
</evidence>
<feature type="compositionally biased region" description="Acidic residues" evidence="1">
    <location>
        <begin position="458"/>
        <end position="471"/>
    </location>
</feature>
<dbReference type="InterPro" id="IPR028261">
    <property type="entry name" value="DPD_II"/>
</dbReference>
<name>A0ABV5KNF7_9BACL</name>
<dbReference type="PANTHER" id="PTHR42783:SF3">
    <property type="entry name" value="GLUTAMATE SYNTHASE [NADPH] SMALL CHAIN-RELATED"/>
    <property type="match status" value="1"/>
</dbReference>
<dbReference type="Pfam" id="PF07992">
    <property type="entry name" value="Pyr_redox_2"/>
    <property type="match status" value="1"/>
</dbReference>
<dbReference type="EMBL" id="JBHMDO010000022">
    <property type="protein sequence ID" value="MFB9326755.1"/>
    <property type="molecule type" value="Genomic_DNA"/>
</dbReference>
<dbReference type="InterPro" id="IPR036188">
    <property type="entry name" value="FAD/NAD-bd_sf"/>
</dbReference>
<dbReference type="Gene3D" id="1.10.1060.10">
    <property type="entry name" value="Alpha-helical ferredoxin"/>
    <property type="match status" value="1"/>
</dbReference>
<dbReference type="SUPFAM" id="SSF51971">
    <property type="entry name" value="Nucleotide-binding domain"/>
    <property type="match status" value="1"/>
</dbReference>
<evidence type="ECO:0000313" key="3">
    <source>
        <dbReference type="EMBL" id="MFB9326755.1"/>
    </source>
</evidence>
<dbReference type="RefSeq" id="WP_377494347.1">
    <property type="nucleotide sequence ID" value="NZ_JBHMDO010000022.1"/>
</dbReference>
<dbReference type="Proteomes" id="UP001589747">
    <property type="component" value="Unassembled WGS sequence"/>
</dbReference>
<proteinExistence type="predicted"/>
<comment type="caution">
    <text evidence="3">The sequence shown here is derived from an EMBL/GenBank/DDBJ whole genome shotgun (WGS) entry which is preliminary data.</text>
</comment>
<dbReference type="InterPro" id="IPR009051">
    <property type="entry name" value="Helical_ferredxn"/>
</dbReference>
<reference evidence="3 4" key="1">
    <citation type="submission" date="2024-09" db="EMBL/GenBank/DDBJ databases">
        <authorList>
            <person name="Sun Q."/>
            <person name="Mori K."/>
        </authorList>
    </citation>
    <scope>NUCLEOTIDE SEQUENCE [LARGE SCALE GENOMIC DNA]</scope>
    <source>
        <strain evidence="3 4">TISTR 2452</strain>
    </source>
</reference>
<evidence type="ECO:0000313" key="4">
    <source>
        <dbReference type="Proteomes" id="UP001589747"/>
    </source>
</evidence>
<dbReference type="Gene3D" id="3.40.50.720">
    <property type="entry name" value="NAD(P)-binding Rossmann-like Domain"/>
    <property type="match status" value="1"/>
</dbReference>
<dbReference type="InterPro" id="IPR017896">
    <property type="entry name" value="4Fe4S_Fe-S-bd"/>
</dbReference>
<dbReference type="PRINTS" id="PR00419">
    <property type="entry name" value="ADXRDTASE"/>
</dbReference>
<gene>
    <name evidence="3" type="ORF">ACFFSY_12590</name>
</gene>
<dbReference type="Pfam" id="PF14691">
    <property type="entry name" value="Fer4_20"/>
    <property type="match status" value="1"/>
</dbReference>
<sequence length="478" mass="50885">MEQRSPLRMLAPELIARNFAEAEPGLTRKAAVEESNRCLYCYDAPCIQACPTGINIPSFIKRIATDNLRGAATTIMDANPVGASCARVCPTEILCEGACVLNDASEPIMIGKLQRYATDWAIADGRPLFNAGAPNGRSVAVIGGGPAGLSAARELARDGFAVTIYEAKPLAGGLDTHGIVSFRLPQPISLWEVEQVEKLGVEIRTGVKVGEDVPAELLLDSYDAVVLAAGMGDVPPLGIEGEDLDGVHDAIRLVEATKSADQPQPAFEGARVAVIGAGNTAIDAATCSVRLGAANVRIVYRRTQAEMTAYDFEFEFAKQDGVEFSWLTAPVRIIGDEEGKVSALECVRMRLSEPGADGRRMPVPIEGSAFRMPVDAVVTAIGQKRRVALIDQFGLAHDRGVVRIDPDTHITSNPKVYAAGDIVFGAGQGEAMVVSAAEQGKRTARAISRHFAEREPETDTAEVESTEQGEDEQGKVAM</sequence>
<keyword evidence="4" id="KW-1185">Reference proteome</keyword>
<dbReference type="PANTHER" id="PTHR42783">
    <property type="entry name" value="GLUTAMATE SYNTHASE [NADPH] SMALL CHAIN"/>
    <property type="match status" value="1"/>
</dbReference>
<feature type="region of interest" description="Disordered" evidence="1">
    <location>
        <begin position="450"/>
        <end position="478"/>
    </location>
</feature>
<evidence type="ECO:0000259" key="2">
    <source>
        <dbReference type="PROSITE" id="PS51379"/>
    </source>
</evidence>